<comment type="caution">
    <text evidence="2">The sequence shown here is derived from an EMBL/GenBank/DDBJ whole genome shotgun (WGS) entry which is preliminary data.</text>
</comment>
<feature type="transmembrane region" description="Helical" evidence="1">
    <location>
        <begin position="239"/>
        <end position="260"/>
    </location>
</feature>
<keyword evidence="1" id="KW-0812">Transmembrane</keyword>
<dbReference type="EMBL" id="JACRWH010000026">
    <property type="protein sequence ID" value="MBC6012508.1"/>
    <property type="molecule type" value="Genomic_DNA"/>
</dbReference>
<feature type="transmembrane region" description="Helical" evidence="1">
    <location>
        <begin position="393"/>
        <end position="418"/>
    </location>
</feature>
<feature type="transmembrane region" description="Helical" evidence="1">
    <location>
        <begin position="353"/>
        <end position="373"/>
    </location>
</feature>
<evidence type="ECO:0000313" key="2">
    <source>
        <dbReference type="EMBL" id="MBC6012508.1"/>
    </source>
</evidence>
<keyword evidence="1" id="KW-1133">Transmembrane helix</keyword>
<reference evidence="2 3" key="1">
    <citation type="submission" date="2020-08" db="EMBL/GenBank/DDBJ databases">
        <authorList>
            <person name="Liu C."/>
            <person name="Sun Q."/>
        </authorList>
    </citation>
    <scope>NUCLEOTIDE SEQUENCE [LARGE SCALE GENOMIC DNA]</scope>
    <source>
        <strain evidence="2 3">L34</strain>
    </source>
</reference>
<keyword evidence="3" id="KW-1185">Reference proteome</keyword>
<dbReference type="RefSeq" id="WP_186999160.1">
    <property type="nucleotide sequence ID" value="NZ_JACRWH010000026.1"/>
</dbReference>
<keyword evidence="1" id="KW-0472">Membrane</keyword>
<dbReference type="Proteomes" id="UP000649075">
    <property type="component" value="Unassembled WGS sequence"/>
</dbReference>
<proteinExistence type="predicted"/>
<feature type="transmembrane region" description="Helical" evidence="1">
    <location>
        <begin position="19"/>
        <end position="36"/>
    </location>
</feature>
<protein>
    <recommendedName>
        <fullName evidence="4">ABC transporter permease</fullName>
    </recommendedName>
</protein>
<name>A0ABR7KIP4_9FIRM</name>
<evidence type="ECO:0000313" key="3">
    <source>
        <dbReference type="Proteomes" id="UP000649075"/>
    </source>
</evidence>
<accession>A0ABR7KIP4</accession>
<feature type="transmembrane region" description="Helical" evidence="1">
    <location>
        <begin position="193"/>
        <end position="211"/>
    </location>
</feature>
<sequence length="428" mass="49420">MWTYVLFNIKSNLKRKENLILVVLFIICEIALLFILNTKSFTESPYQTSLGISIASVLQKNDPKLYQEFMDEVNLIRQTIDKGEQDGKEKNWKSYCEYKVKVSVLEAQWYMVTSNMPNDSYFEHADVLEELRKEYGLPDLSQYEKLIVQKSNNDINLYFCSMQQARYFDYLLKHDLTPITYSYVDASSVSLQIARYILPVVLPLLVGLLLFQQRERRAKTEKTILTISGVKKKYVRWNLISDVLFVLLVVFLPILVYMIVLVPFKGVSNLIYPVLYYKPGFTGFHYWDTQGLDHIELVASGLTNMSVNQFTTPGMELMPLWQCTLFVTFGLVLSTTFYVLLITVLSKLMKNKYLSLLVFLVVLGLCSFASPLGNMQKINTFNPMSYRDFGMNLLGTSYFGYFAGIVIVGLYSVILYLVSKWCAKKVRV</sequence>
<evidence type="ECO:0008006" key="4">
    <source>
        <dbReference type="Google" id="ProtNLM"/>
    </source>
</evidence>
<gene>
    <name evidence="2" type="ORF">H8911_07125</name>
</gene>
<organism evidence="2 3">
    <name type="scientific">Holdemanella hominis</name>
    <dbReference type="NCBI Taxonomy" id="2764327"/>
    <lineage>
        <taxon>Bacteria</taxon>
        <taxon>Bacillati</taxon>
        <taxon>Bacillota</taxon>
        <taxon>Erysipelotrichia</taxon>
        <taxon>Erysipelotrichales</taxon>
        <taxon>Erysipelotrichaceae</taxon>
        <taxon>Holdemanella</taxon>
    </lineage>
</organism>
<evidence type="ECO:0000256" key="1">
    <source>
        <dbReference type="SAM" id="Phobius"/>
    </source>
</evidence>
<feature type="transmembrane region" description="Helical" evidence="1">
    <location>
        <begin position="319"/>
        <end position="341"/>
    </location>
</feature>